<gene>
    <name evidence="1" type="ORF">LZI70_14795</name>
</gene>
<evidence type="ECO:0000313" key="1">
    <source>
        <dbReference type="EMBL" id="UTT86700.1"/>
    </source>
</evidence>
<proteinExistence type="predicted"/>
<dbReference type="RefSeq" id="WP_255232445.1">
    <property type="nucleotide sequence ID" value="NZ_CP090615.1"/>
</dbReference>
<evidence type="ECO:0000313" key="2">
    <source>
        <dbReference type="Proteomes" id="UP001059120"/>
    </source>
</evidence>
<dbReference type="EMBL" id="CP090615">
    <property type="protein sequence ID" value="UTT86700.1"/>
    <property type="molecule type" value="Genomic_DNA"/>
</dbReference>
<dbReference type="Proteomes" id="UP001059120">
    <property type="component" value="Chromosome 2"/>
</dbReference>
<protein>
    <submittedName>
        <fullName evidence="1">Uncharacterized protein</fullName>
    </submittedName>
</protein>
<accession>A0ABY5GB88</accession>
<organism evidence="1 2">
    <name type="scientific">Vibrio pelagius</name>
    <dbReference type="NCBI Taxonomy" id="28169"/>
    <lineage>
        <taxon>Bacteria</taxon>
        <taxon>Pseudomonadati</taxon>
        <taxon>Pseudomonadota</taxon>
        <taxon>Gammaproteobacteria</taxon>
        <taxon>Vibrionales</taxon>
        <taxon>Vibrionaceae</taxon>
        <taxon>Vibrio</taxon>
    </lineage>
</organism>
<name>A0ABY5GB88_VIBPE</name>
<reference evidence="1" key="1">
    <citation type="submission" date="2022-01" db="EMBL/GenBank/DDBJ databases">
        <title>Alginate degradation mechanism of Vibrio pelagius WXL662.</title>
        <authorList>
            <person name="He X."/>
        </authorList>
    </citation>
    <scope>NUCLEOTIDE SEQUENCE</scope>
    <source>
        <strain evidence="1">WXL662</strain>
    </source>
</reference>
<keyword evidence="2" id="KW-1185">Reference proteome</keyword>
<sequence length="52" mass="5505">MFSIEDRVVATKGVEVGEMVVAGLSAGGFYVHVTTTEGGLTLTYPMQDLKKA</sequence>